<reference evidence="3" key="1">
    <citation type="submission" date="2018-08" db="EMBL/GenBank/DDBJ databases">
        <title>Mucilaginibacter sp. MYSH2.</title>
        <authorList>
            <person name="Seo T."/>
        </authorList>
    </citation>
    <scope>NUCLEOTIDE SEQUENCE [LARGE SCALE GENOMIC DNA]</scope>
    <source>
        <strain evidence="3">KIRAN</strain>
    </source>
</reference>
<keyword evidence="1" id="KW-1133">Transmembrane helix</keyword>
<dbReference type="RefSeq" id="WP_119431844.1">
    <property type="nucleotide sequence ID" value="NZ_QWGE01000002.1"/>
</dbReference>
<evidence type="ECO:0000256" key="1">
    <source>
        <dbReference type="SAM" id="Phobius"/>
    </source>
</evidence>
<dbReference type="AlphaFoldDB" id="A0A399SG43"/>
<feature type="transmembrane region" description="Helical" evidence="1">
    <location>
        <begin position="68"/>
        <end position="87"/>
    </location>
</feature>
<dbReference type="EMBL" id="QWGE01000002">
    <property type="protein sequence ID" value="RIJ42101.1"/>
    <property type="molecule type" value="Genomic_DNA"/>
</dbReference>
<gene>
    <name evidence="2" type="ORF">D1627_07000</name>
</gene>
<dbReference type="OrthoDB" id="853531at2"/>
<protein>
    <submittedName>
        <fullName evidence="2">Uncharacterized protein</fullName>
    </submittedName>
</protein>
<keyword evidence="1" id="KW-0812">Transmembrane</keyword>
<keyword evidence="3" id="KW-1185">Reference proteome</keyword>
<accession>A0A399SG43</accession>
<name>A0A399SG43_9BACT</name>
<comment type="caution">
    <text evidence="2">The sequence shown here is derived from an EMBL/GenBank/DDBJ whole genome shotgun (WGS) entry which is preliminary data.</text>
</comment>
<evidence type="ECO:0000313" key="3">
    <source>
        <dbReference type="Proteomes" id="UP000266005"/>
    </source>
</evidence>
<sequence length="95" mass="10444">MKNLSIRVIIGILFSAIGMVSLFITREALTAAIWLSFGNGLILSDLKFTQTDEKGNAYQKPVPKLRMYTAIFLIVLAVILLGLQVVMDLQSDVTA</sequence>
<keyword evidence="1" id="KW-0472">Membrane</keyword>
<feature type="transmembrane region" description="Helical" evidence="1">
    <location>
        <begin position="7"/>
        <end position="25"/>
    </location>
</feature>
<dbReference type="Proteomes" id="UP000266005">
    <property type="component" value="Unassembled WGS sequence"/>
</dbReference>
<organism evidence="2 3">
    <name type="scientific">Pontibacter oryzae</name>
    <dbReference type="NCBI Taxonomy" id="2304593"/>
    <lineage>
        <taxon>Bacteria</taxon>
        <taxon>Pseudomonadati</taxon>
        <taxon>Bacteroidota</taxon>
        <taxon>Cytophagia</taxon>
        <taxon>Cytophagales</taxon>
        <taxon>Hymenobacteraceae</taxon>
        <taxon>Pontibacter</taxon>
    </lineage>
</organism>
<proteinExistence type="predicted"/>
<evidence type="ECO:0000313" key="2">
    <source>
        <dbReference type="EMBL" id="RIJ42101.1"/>
    </source>
</evidence>